<evidence type="ECO:0000313" key="2">
    <source>
        <dbReference type="Proteomes" id="UP000501690"/>
    </source>
</evidence>
<protein>
    <submittedName>
        <fullName evidence="1">Uncharacterized protein</fullName>
    </submittedName>
</protein>
<name>A0A4D6MH59_VIGUN</name>
<organism evidence="1 2">
    <name type="scientific">Vigna unguiculata</name>
    <name type="common">Cowpea</name>
    <dbReference type="NCBI Taxonomy" id="3917"/>
    <lineage>
        <taxon>Eukaryota</taxon>
        <taxon>Viridiplantae</taxon>
        <taxon>Streptophyta</taxon>
        <taxon>Embryophyta</taxon>
        <taxon>Tracheophyta</taxon>
        <taxon>Spermatophyta</taxon>
        <taxon>Magnoliopsida</taxon>
        <taxon>eudicotyledons</taxon>
        <taxon>Gunneridae</taxon>
        <taxon>Pentapetalae</taxon>
        <taxon>rosids</taxon>
        <taxon>fabids</taxon>
        <taxon>Fabales</taxon>
        <taxon>Fabaceae</taxon>
        <taxon>Papilionoideae</taxon>
        <taxon>50 kb inversion clade</taxon>
        <taxon>NPAAA clade</taxon>
        <taxon>indigoferoid/millettioid clade</taxon>
        <taxon>Phaseoleae</taxon>
        <taxon>Vigna</taxon>
    </lineage>
</organism>
<keyword evidence="2" id="KW-1185">Reference proteome</keyword>
<dbReference type="AlphaFoldDB" id="A0A4D6MH59"/>
<dbReference type="PANTHER" id="PTHR36372">
    <property type="entry name" value="EXPRESSED PROTEIN"/>
    <property type="match status" value="1"/>
</dbReference>
<dbReference type="EMBL" id="CP039351">
    <property type="protein sequence ID" value="QCE00830.1"/>
    <property type="molecule type" value="Genomic_DNA"/>
</dbReference>
<sequence>MVPPDRTRPESDMFTFGSQFARNLTRISGSSFCPTLVLRNKSWQHNLVGERKIQARPSSWGVLDWNPRSFCLDRRNGAPSNVIYLSSILGQDGPVPCHRCNWKCENEHVCGNMYRCKLTMLTHICDKNCNQRILYDNHSSLCLASGQIFPLTPAEEQAVRGVRRKLDAENSPSDSCGFKRRRDAQFHPSPFERSFTAVGPICSQVGDGMDMN</sequence>
<reference evidence="1 2" key="1">
    <citation type="submission" date="2019-04" db="EMBL/GenBank/DDBJ databases">
        <title>An improved genome assembly and genetic linkage map for asparagus bean, Vigna unguiculata ssp. sesquipedialis.</title>
        <authorList>
            <person name="Xia Q."/>
            <person name="Zhang R."/>
            <person name="Dong Y."/>
        </authorList>
    </citation>
    <scope>NUCLEOTIDE SEQUENCE [LARGE SCALE GENOMIC DNA]</scope>
    <source>
        <tissue evidence="1">Leaf</tissue>
    </source>
</reference>
<evidence type="ECO:0000313" key="1">
    <source>
        <dbReference type="EMBL" id="QCE00830.1"/>
    </source>
</evidence>
<dbReference type="Proteomes" id="UP000501690">
    <property type="component" value="Linkage Group LG7"/>
</dbReference>
<accession>A0A4D6MH59</accession>
<gene>
    <name evidence="1" type="ORF">DEO72_LG7g2121</name>
</gene>
<proteinExistence type="predicted"/>